<evidence type="ECO:0000313" key="2">
    <source>
        <dbReference type="Proteomes" id="UP001367676"/>
    </source>
</evidence>
<comment type="caution">
    <text evidence="1">The sequence shown here is derived from an EMBL/GenBank/DDBJ whole genome shotgun (WGS) entry which is preliminary data.</text>
</comment>
<accession>A0AAN9TJQ7</accession>
<dbReference type="AlphaFoldDB" id="A0AAN9TJQ7"/>
<protein>
    <submittedName>
        <fullName evidence="1">Uncharacterized protein</fullName>
    </submittedName>
</protein>
<dbReference type="EMBL" id="JBBCAQ010000020">
    <property type="protein sequence ID" value="KAK7592864.1"/>
    <property type="molecule type" value="Genomic_DNA"/>
</dbReference>
<keyword evidence="2" id="KW-1185">Reference proteome</keyword>
<reference evidence="1 2" key="1">
    <citation type="submission" date="2024-03" db="EMBL/GenBank/DDBJ databases">
        <title>Adaptation during the transition from Ophiocordyceps entomopathogen to insect associate is accompanied by gene loss and intensified selection.</title>
        <authorList>
            <person name="Ward C.M."/>
            <person name="Onetto C.A."/>
            <person name="Borneman A.R."/>
        </authorList>
    </citation>
    <scope>NUCLEOTIDE SEQUENCE [LARGE SCALE GENOMIC DNA]</scope>
    <source>
        <strain evidence="1">AWRI1</strain>
        <tissue evidence="1">Single Adult Female</tissue>
    </source>
</reference>
<name>A0AAN9TJQ7_9HEMI</name>
<sequence>MRVPRRHRAAVQSAVHLGMTTPLADLGVVHPSHARTTDRHNNNYYRLLVVVAASQPPQPVNERATITTDKMALMKADNVGRDTVRRASCSPHCRVYRRRSYARCW</sequence>
<evidence type="ECO:0000313" key="1">
    <source>
        <dbReference type="EMBL" id="KAK7592864.1"/>
    </source>
</evidence>
<dbReference type="Proteomes" id="UP001367676">
    <property type="component" value="Unassembled WGS sequence"/>
</dbReference>
<gene>
    <name evidence="1" type="ORF">V9T40_007616</name>
</gene>
<proteinExistence type="predicted"/>
<organism evidence="1 2">
    <name type="scientific">Parthenolecanium corni</name>
    <dbReference type="NCBI Taxonomy" id="536013"/>
    <lineage>
        <taxon>Eukaryota</taxon>
        <taxon>Metazoa</taxon>
        <taxon>Ecdysozoa</taxon>
        <taxon>Arthropoda</taxon>
        <taxon>Hexapoda</taxon>
        <taxon>Insecta</taxon>
        <taxon>Pterygota</taxon>
        <taxon>Neoptera</taxon>
        <taxon>Paraneoptera</taxon>
        <taxon>Hemiptera</taxon>
        <taxon>Sternorrhyncha</taxon>
        <taxon>Coccoidea</taxon>
        <taxon>Coccidae</taxon>
        <taxon>Parthenolecanium</taxon>
    </lineage>
</organism>